<comment type="pathway">
    <text evidence="2 9">Cofactor biosynthesis; adenosylcobalamin biosynthesis.</text>
</comment>
<gene>
    <name evidence="9 10" type="primary">cobD</name>
    <name evidence="10" type="ORF">DGMP_15210</name>
</gene>
<accession>A0A8D5JDA8</accession>
<comment type="similarity">
    <text evidence="3 9">Belongs to the CobD/CbiB family.</text>
</comment>
<evidence type="ECO:0000256" key="9">
    <source>
        <dbReference type="HAMAP-Rule" id="MF_00024"/>
    </source>
</evidence>
<evidence type="ECO:0000313" key="10">
    <source>
        <dbReference type="EMBL" id="BCL60828.1"/>
    </source>
</evidence>
<evidence type="ECO:0000256" key="2">
    <source>
        <dbReference type="ARBA" id="ARBA00004953"/>
    </source>
</evidence>
<dbReference type="HAMAP" id="MF_00024">
    <property type="entry name" value="CobD_CbiB"/>
    <property type="match status" value="1"/>
</dbReference>
<proteinExistence type="inferred from homology"/>
<comment type="subcellular location">
    <subcellularLocation>
        <location evidence="1 9">Cell membrane</location>
        <topology evidence="1 9">Multi-pass membrane protein</topology>
    </subcellularLocation>
</comment>
<dbReference type="GO" id="GO:0009236">
    <property type="term" value="P:cobalamin biosynthetic process"/>
    <property type="evidence" value="ECO:0007669"/>
    <property type="project" value="UniProtKB-UniRule"/>
</dbReference>
<dbReference type="PANTHER" id="PTHR34308">
    <property type="entry name" value="COBALAMIN BIOSYNTHESIS PROTEIN CBIB"/>
    <property type="match status" value="1"/>
</dbReference>
<reference evidence="10" key="1">
    <citation type="submission" date="2020-09" db="EMBL/GenBank/DDBJ databases">
        <title>Desulfogranum mesoprofundum gen. nov., sp. nov., a novel mesophilic, sulfate-reducing chemolithoautotroph isolated from a deep-sea hydrothermal vent chimney in the Suiyo Seamount.</title>
        <authorList>
            <person name="Hashimoto Y."/>
            <person name="Nakagawa S."/>
        </authorList>
    </citation>
    <scope>NUCLEOTIDE SEQUENCE</scope>
    <source>
        <strain evidence="10">KT2</strain>
    </source>
</reference>
<evidence type="ECO:0000256" key="1">
    <source>
        <dbReference type="ARBA" id="ARBA00004651"/>
    </source>
</evidence>
<evidence type="ECO:0000256" key="3">
    <source>
        <dbReference type="ARBA" id="ARBA00006263"/>
    </source>
</evidence>
<dbReference type="GO" id="GO:0048472">
    <property type="term" value="F:threonine-phosphate decarboxylase activity"/>
    <property type="evidence" value="ECO:0007669"/>
    <property type="project" value="InterPro"/>
</dbReference>
<dbReference type="InterPro" id="IPR004485">
    <property type="entry name" value="Cobalamin_biosynth_CobD/CbiB"/>
</dbReference>
<dbReference type="Pfam" id="PF03186">
    <property type="entry name" value="CobD_Cbib"/>
    <property type="match status" value="1"/>
</dbReference>
<evidence type="ECO:0000313" key="11">
    <source>
        <dbReference type="Proteomes" id="UP000826725"/>
    </source>
</evidence>
<evidence type="ECO:0000256" key="8">
    <source>
        <dbReference type="ARBA" id="ARBA00023136"/>
    </source>
</evidence>
<dbReference type="EMBL" id="AP024086">
    <property type="protein sequence ID" value="BCL60828.1"/>
    <property type="molecule type" value="Genomic_DNA"/>
</dbReference>
<feature type="transmembrane region" description="Helical" evidence="9">
    <location>
        <begin position="49"/>
        <end position="74"/>
    </location>
</feature>
<keyword evidence="4 9" id="KW-1003">Cell membrane</keyword>
<keyword evidence="5 9" id="KW-0169">Cobalamin biosynthesis</keyword>
<feature type="transmembrane region" description="Helical" evidence="9">
    <location>
        <begin position="159"/>
        <end position="187"/>
    </location>
</feature>
<dbReference type="GO" id="GO:0005886">
    <property type="term" value="C:plasma membrane"/>
    <property type="evidence" value="ECO:0007669"/>
    <property type="project" value="UniProtKB-SubCell"/>
</dbReference>
<feature type="transmembrane region" description="Helical" evidence="9">
    <location>
        <begin position="306"/>
        <end position="328"/>
    </location>
</feature>
<comment type="caution">
    <text evidence="9">Lacks conserved residue(s) required for the propagation of feature annotation.</text>
</comment>
<dbReference type="Proteomes" id="UP000826725">
    <property type="component" value="Chromosome"/>
</dbReference>
<organism evidence="10 11">
    <name type="scientific">Desulfomarina profundi</name>
    <dbReference type="NCBI Taxonomy" id="2772557"/>
    <lineage>
        <taxon>Bacteria</taxon>
        <taxon>Pseudomonadati</taxon>
        <taxon>Thermodesulfobacteriota</taxon>
        <taxon>Desulfobulbia</taxon>
        <taxon>Desulfobulbales</taxon>
        <taxon>Desulfobulbaceae</taxon>
        <taxon>Desulfomarina</taxon>
    </lineage>
</organism>
<dbReference type="KEGG" id="dbk:DGMP_15210"/>
<evidence type="ECO:0000256" key="6">
    <source>
        <dbReference type="ARBA" id="ARBA00022692"/>
    </source>
</evidence>
<dbReference type="UniPathway" id="UPA00148"/>
<dbReference type="AlphaFoldDB" id="A0A8D5JDA8"/>
<dbReference type="GO" id="GO:0015420">
    <property type="term" value="F:ABC-type vitamin B12 transporter activity"/>
    <property type="evidence" value="ECO:0007669"/>
    <property type="project" value="UniProtKB-UniRule"/>
</dbReference>
<keyword evidence="7 9" id="KW-1133">Transmembrane helix</keyword>
<dbReference type="NCBIfam" id="TIGR00380">
    <property type="entry name" value="cobal_cbiB"/>
    <property type="match status" value="1"/>
</dbReference>
<evidence type="ECO:0000256" key="4">
    <source>
        <dbReference type="ARBA" id="ARBA00022475"/>
    </source>
</evidence>
<name>A0A8D5JDA8_9BACT</name>
<keyword evidence="11" id="KW-1185">Reference proteome</keyword>
<protein>
    <recommendedName>
        <fullName evidence="9">Cobalamin biosynthesis protein CobD</fullName>
    </recommendedName>
</protein>
<dbReference type="RefSeq" id="WP_228856916.1">
    <property type="nucleotide sequence ID" value="NZ_AP024086.1"/>
</dbReference>
<keyword evidence="8 9" id="KW-0472">Membrane</keyword>
<evidence type="ECO:0000256" key="5">
    <source>
        <dbReference type="ARBA" id="ARBA00022573"/>
    </source>
</evidence>
<evidence type="ECO:0000256" key="7">
    <source>
        <dbReference type="ARBA" id="ARBA00022989"/>
    </source>
</evidence>
<feature type="transmembrane region" description="Helical" evidence="9">
    <location>
        <begin position="223"/>
        <end position="241"/>
    </location>
</feature>
<dbReference type="PANTHER" id="PTHR34308:SF1">
    <property type="entry name" value="COBALAMIN BIOSYNTHESIS PROTEIN CBIB"/>
    <property type="match status" value="1"/>
</dbReference>
<keyword evidence="6 9" id="KW-0812">Transmembrane</keyword>
<comment type="function">
    <text evidence="9">Converts cobyric acid to cobinamide by the addition of aminopropanol on the F carboxylic group.</text>
</comment>
<sequence length="330" mass="36397">MVYSVQILVAVGLDLLFGDPRWFPHPVRLIGWFCTISEKLTRRLFANEILAGLITVCLVLAITGSITLFLLLFAGSVSSQVEVVAAVILLYFCFAVKDLIRHSEEVFRELFVNNDLKGARKAIARIVGRDTDSLDQEEISRACVETVAENMVDGMTAPFFFAVVFSAFSGCLGLSAIGWSAVGAMLYKAVNTMDSMIGYKNKQYIRFGKIAAKFDDICNFLPARISGIILILAAFILKLDYRGALRIFSRDRLAHASPNAGHTEAVVAGAFGIFLGGTSSYFGVPVEKPVIGDKLRNIESGDIKRCNTLIIVGFFLFVFFLLALRMLWIF</sequence>